<keyword evidence="2" id="KW-0804">Transcription</keyword>
<dbReference type="RefSeq" id="WP_073290404.1">
    <property type="nucleotide sequence ID" value="NZ_FRCP01000021.1"/>
</dbReference>
<evidence type="ECO:0000256" key="1">
    <source>
        <dbReference type="ARBA" id="ARBA00023015"/>
    </source>
</evidence>
<evidence type="ECO:0000256" key="2">
    <source>
        <dbReference type="ARBA" id="ARBA00023163"/>
    </source>
</evidence>
<dbReference type="Gene3D" id="1.10.10.10">
    <property type="entry name" value="Winged helix-like DNA-binding domain superfamily/Winged helix DNA-binding domain"/>
    <property type="match status" value="1"/>
</dbReference>
<evidence type="ECO:0000313" key="4">
    <source>
        <dbReference type="EMBL" id="SHM90975.1"/>
    </source>
</evidence>
<keyword evidence="5" id="KW-1185">Reference proteome</keyword>
<keyword evidence="1" id="KW-0805">Transcription regulation</keyword>
<dbReference type="PRINTS" id="PR00037">
    <property type="entry name" value="HTHLACR"/>
</dbReference>
<protein>
    <submittedName>
        <fullName evidence="4">Transcriptional regulator, DeoR family</fullName>
    </submittedName>
</protein>
<dbReference type="Pfam" id="PF08220">
    <property type="entry name" value="HTH_DeoR"/>
    <property type="match status" value="1"/>
</dbReference>
<dbReference type="InterPro" id="IPR050313">
    <property type="entry name" value="Carb_Metab_HTH_regulators"/>
</dbReference>
<dbReference type="PANTHER" id="PTHR30363">
    <property type="entry name" value="HTH-TYPE TRANSCRIPTIONAL REGULATOR SRLR-RELATED"/>
    <property type="match status" value="1"/>
</dbReference>
<dbReference type="STRING" id="1120996.SAMN02746066_03863"/>
<name>A0A1M7MJF1_9FIRM</name>
<dbReference type="SMART" id="SM01134">
    <property type="entry name" value="DeoRC"/>
    <property type="match status" value="1"/>
</dbReference>
<dbReference type="AlphaFoldDB" id="A0A1M7MJF1"/>
<dbReference type="SUPFAM" id="SSF100950">
    <property type="entry name" value="NagB/RpiA/CoA transferase-like"/>
    <property type="match status" value="1"/>
</dbReference>
<dbReference type="InterPro" id="IPR036388">
    <property type="entry name" value="WH-like_DNA-bd_sf"/>
</dbReference>
<dbReference type="GO" id="GO:0003700">
    <property type="term" value="F:DNA-binding transcription factor activity"/>
    <property type="evidence" value="ECO:0007669"/>
    <property type="project" value="InterPro"/>
</dbReference>
<evidence type="ECO:0000259" key="3">
    <source>
        <dbReference type="PROSITE" id="PS51000"/>
    </source>
</evidence>
<dbReference type="InterPro" id="IPR037171">
    <property type="entry name" value="NagB/RpiA_transferase-like"/>
</dbReference>
<dbReference type="SUPFAM" id="SSF46785">
    <property type="entry name" value="Winged helix' DNA-binding domain"/>
    <property type="match status" value="1"/>
</dbReference>
<organism evidence="4 5">
    <name type="scientific">Anaerosporobacter mobilis DSM 15930</name>
    <dbReference type="NCBI Taxonomy" id="1120996"/>
    <lineage>
        <taxon>Bacteria</taxon>
        <taxon>Bacillati</taxon>
        <taxon>Bacillota</taxon>
        <taxon>Clostridia</taxon>
        <taxon>Lachnospirales</taxon>
        <taxon>Lachnospiraceae</taxon>
        <taxon>Anaerosporobacter</taxon>
    </lineage>
</organism>
<dbReference type="InterPro" id="IPR001034">
    <property type="entry name" value="DeoR_HTH"/>
</dbReference>
<dbReference type="PROSITE" id="PS51000">
    <property type="entry name" value="HTH_DEOR_2"/>
    <property type="match status" value="1"/>
</dbReference>
<dbReference type="EMBL" id="FRCP01000021">
    <property type="protein sequence ID" value="SHM90975.1"/>
    <property type="molecule type" value="Genomic_DNA"/>
</dbReference>
<dbReference type="InterPro" id="IPR014036">
    <property type="entry name" value="DeoR-like_C"/>
</dbReference>
<dbReference type="SMART" id="SM00420">
    <property type="entry name" value="HTH_DEOR"/>
    <property type="match status" value="1"/>
</dbReference>
<feature type="domain" description="HTH deoR-type" evidence="3">
    <location>
        <begin position="3"/>
        <end position="58"/>
    </location>
</feature>
<sequence length="254" mass="28623">MFTQERYQYIIDKLNKEGKVLVKDLSNEFQMSESMIRKDLQVLEKKNLLQRTYGGAICKKSSIIPCESFGYRIDKKREEKEVVAKKAVELIRECETVFLDVSTISYLIAQHVIQQNMDITIISNMYEISTLIPEKGKTGFIFIGGDYSPIVGGSIGSYTCENIKKYRCNKAFLGCAGINLSDGTVSTTISEDASTKRTIIEVSEEHYLLMLGEKFGVNGSFPFSNLEDYIGVITNTIPDDEVKHVLADYSVKII</sequence>
<dbReference type="OrthoDB" id="9797223at2"/>
<gene>
    <name evidence="4" type="ORF">SAMN02746066_03863</name>
</gene>
<dbReference type="InterPro" id="IPR036390">
    <property type="entry name" value="WH_DNA-bd_sf"/>
</dbReference>
<reference evidence="4 5" key="1">
    <citation type="submission" date="2016-11" db="EMBL/GenBank/DDBJ databases">
        <authorList>
            <person name="Jaros S."/>
            <person name="Januszkiewicz K."/>
            <person name="Wedrychowicz H."/>
        </authorList>
    </citation>
    <scope>NUCLEOTIDE SEQUENCE [LARGE SCALE GENOMIC DNA]</scope>
    <source>
        <strain evidence="4 5">DSM 15930</strain>
    </source>
</reference>
<proteinExistence type="predicted"/>
<dbReference type="Pfam" id="PF00455">
    <property type="entry name" value="DeoRC"/>
    <property type="match status" value="1"/>
</dbReference>
<evidence type="ECO:0000313" key="5">
    <source>
        <dbReference type="Proteomes" id="UP000184038"/>
    </source>
</evidence>
<accession>A0A1M7MJF1</accession>
<dbReference type="PANTHER" id="PTHR30363:SF44">
    <property type="entry name" value="AGA OPERON TRANSCRIPTIONAL REPRESSOR-RELATED"/>
    <property type="match status" value="1"/>
</dbReference>
<dbReference type="Proteomes" id="UP000184038">
    <property type="component" value="Unassembled WGS sequence"/>
</dbReference>